<feature type="signal peptide" evidence="6">
    <location>
        <begin position="1"/>
        <end position="21"/>
    </location>
</feature>
<evidence type="ECO:0000256" key="3">
    <source>
        <dbReference type="ARBA" id="ARBA00022630"/>
    </source>
</evidence>
<sequence>MPSLKTITVSLLATITQLAAGLPRSQLHARILGEQADVKDEYDYVIIGGGTAGLTVGDRLTENGKYSVLVIEYGVYHEQTGMDPSRMFNITSTPSPSLNDRQFRVGLGCGVGGSSIVNGQLMLRGTKEEYDAWKTLGGIDSDWDWEGLLPYFKKATTFSPPDKEIADEFKIRYNAEYWGSETPLYAAFGMGRPANITKKLHAAMSGIEGVTVADDSGSGQNGVYWYTTSHDPATGARSYARTSHWDNVPRDNYEMVIESKVNRILFDDDMAALGVEYVPVNDTGSEPQRVNAKREVIIAAGAIHTPQVLMLSGVGPGDDLKRAGVDVKVDLPGVGSNFQDHSYVPSIGYSWGNPPPTEGPGGPMTAAPNLVAMIGMPALVPNHYEDLAARYEQQDPKIHLPESYTSEQVDGYSQQQAVYARMMRSLNTTFNEMMLFGPGGSIQNMHPLSRGTIRLNAQDPQGQVVVDYRGASNELDLEIMADNVHFLRRYMASEELAEYQPSERYPGPSYNTTEQLMEWSRSQIIPSVYHPIGTCAKVPKEHGGCVDEQLSVYGTKKLSVVDASIMPTTVGATTQLSVYAVAEKAADLIKARTFD</sequence>
<keyword evidence="3" id="KW-0285">Flavoprotein</keyword>
<evidence type="ECO:0000256" key="6">
    <source>
        <dbReference type="SAM" id="SignalP"/>
    </source>
</evidence>
<dbReference type="Gene3D" id="4.10.450.10">
    <property type="entry name" value="Glucose Oxidase, domain 2"/>
    <property type="match status" value="1"/>
</dbReference>
<name>A0ABY6U7Q9_BIOOC</name>
<evidence type="ECO:0000313" key="8">
    <source>
        <dbReference type="EMBL" id="VUC27172.1"/>
    </source>
</evidence>
<evidence type="ECO:0000256" key="4">
    <source>
        <dbReference type="ARBA" id="ARBA00022827"/>
    </source>
</evidence>
<proteinExistence type="inferred from homology"/>
<dbReference type="PROSITE" id="PS00624">
    <property type="entry name" value="GMC_OXRED_2"/>
    <property type="match status" value="1"/>
</dbReference>
<dbReference type="InterPro" id="IPR000172">
    <property type="entry name" value="GMC_OxRdtase_N"/>
</dbReference>
<dbReference type="Gene3D" id="3.30.560.10">
    <property type="entry name" value="Glucose Oxidase, domain 3"/>
    <property type="match status" value="1"/>
</dbReference>
<evidence type="ECO:0000259" key="7">
    <source>
        <dbReference type="PROSITE" id="PS00624"/>
    </source>
</evidence>
<dbReference type="Proteomes" id="UP000766486">
    <property type="component" value="Unassembled WGS sequence"/>
</dbReference>
<dbReference type="EMBL" id="CABFNS010000763">
    <property type="protein sequence ID" value="VUC27172.1"/>
    <property type="molecule type" value="Genomic_DNA"/>
</dbReference>
<keyword evidence="5" id="KW-0560">Oxidoreductase</keyword>
<keyword evidence="9" id="KW-1185">Reference proteome</keyword>
<dbReference type="InterPro" id="IPR007867">
    <property type="entry name" value="GMC_OxRtase_C"/>
</dbReference>
<gene>
    <name evidence="8" type="ORF">CLO192961_LOCUS206473</name>
</gene>
<reference evidence="8 9" key="1">
    <citation type="submission" date="2019-06" db="EMBL/GenBank/DDBJ databases">
        <authorList>
            <person name="Broberg M."/>
        </authorList>
    </citation>
    <scope>NUCLEOTIDE SEQUENCE [LARGE SCALE GENOMIC DNA]</scope>
</reference>
<dbReference type="PANTHER" id="PTHR11552">
    <property type="entry name" value="GLUCOSE-METHANOL-CHOLINE GMC OXIDOREDUCTASE"/>
    <property type="match status" value="1"/>
</dbReference>
<evidence type="ECO:0000256" key="5">
    <source>
        <dbReference type="ARBA" id="ARBA00023002"/>
    </source>
</evidence>
<evidence type="ECO:0000256" key="1">
    <source>
        <dbReference type="ARBA" id="ARBA00001974"/>
    </source>
</evidence>
<comment type="caution">
    <text evidence="8">The sequence shown here is derived from an EMBL/GenBank/DDBJ whole genome shotgun (WGS) entry which is preliminary data.</text>
</comment>
<accession>A0ABY6U7Q9</accession>
<keyword evidence="6" id="KW-0732">Signal</keyword>
<dbReference type="InterPro" id="IPR012132">
    <property type="entry name" value="GMC_OxRdtase"/>
</dbReference>
<dbReference type="SUPFAM" id="SSF51905">
    <property type="entry name" value="FAD/NAD(P)-binding domain"/>
    <property type="match status" value="1"/>
</dbReference>
<dbReference type="Gene3D" id="3.50.50.60">
    <property type="entry name" value="FAD/NAD(P)-binding domain"/>
    <property type="match status" value="1"/>
</dbReference>
<feature type="chain" id="PRO_5046840731" description="Glucose-methanol-choline oxidoreductase N-terminal domain-containing protein" evidence="6">
    <location>
        <begin position="22"/>
        <end position="595"/>
    </location>
</feature>
<dbReference type="Pfam" id="PF00732">
    <property type="entry name" value="GMC_oxred_N"/>
    <property type="match status" value="1"/>
</dbReference>
<dbReference type="PIRSF" id="PIRSF000137">
    <property type="entry name" value="Alcohol_oxidase"/>
    <property type="match status" value="1"/>
</dbReference>
<evidence type="ECO:0000256" key="2">
    <source>
        <dbReference type="ARBA" id="ARBA00010790"/>
    </source>
</evidence>
<keyword evidence="4" id="KW-0274">FAD</keyword>
<dbReference type="SUPFAM" id="SSF54373">
    <property type="entry name" value="FAD-linked reductases, C-terminal domain"/>
    <property type="match status" value="1"/>
</dbReference>
<comment type="cofactor">
    <cofactor evidence="1">
        <name>FAD</name>
        <dbReference type="ChEBI" id="CHEBI:57692"/>
    </cofactor>
</comment>
<feature type="domain" description="Glucose-methanol-choline oxidoreductase N-terminal" evidence="7">
    <location>
        <begin position="301"/>
        <end position="315"/>
    </location>
</feature>
<dbReference type="InterPro" id="IPR027424">
    <property type="entry name" value="Glucose_Oxidase_domain_2"/>
</dbReference>
<comment type="similarity">
    <text evidence="2">Belongs to the GMC oxidoreductase family.</text>
</comment>
<dbReference type="PANTHER" id="PTHR11552:SF115">
    <property type="entry name" value="DEHYDROGENASE XPTC-RELATED"/>
    <property type="match status" value="1"/>
</dbReference>
<evidence type="ECO:0000313" key="9">
    <source>
        <dbReference type="Proteomes" id="UP000766486"/>
    </source>
</evidence>
<organism evidence="8 9">
    <name type="scientific">Bionectria ochroleuca</name>
    <name type="common">Gliocladium roseum</name>
    <dbReference type="NCBI Taxonomy" id="29856"/>
    <lineage>
        <taxon>Eukaryota</taxon>
        <taxon>Fungi</taxon>
        <taxon>Dikarya</taxon>
        <taxon>Ascomycota</taxon>
        <taxon>Pezizomycotina</taxon>
        <taxon>Sordariomycetes</taxon>
        <taxon>Hypocreomycetidae</taxon>
        <taxon>Hypocreales</taxon>
        <taxon>Bionectriaceae</taxon>
        <taxon>Clonostachys</taxon>
    </lineage>
</organism>
<dbReference type="InterPro" id="IPR036188">
    <property type="entry name" value="FAD/NAD-bd_sf"/>
</dbReference>
<dbReference type="Pfam" id="PF05199">
    <property type="entry name" value="GMC_oxred_C"/>
    <property type="match status" value="1"/>
</dbReference>
<protein>
    <recommendedName>
        <fullName evidence="7">Glucose-methanol-choline oxidoreductase N-terminal domain-containing protein</fullName>
    </recommendedName>
</protein>